<dbReference type="EMBL" id="WNZX01000008">
    <property type="protein sequence ID" value="MUG71210.1"/>
    <property type="molecule type" value="Genomic_DNA"/>
</dbReference>
<keyword evidence="2" id="KW-1133">Transmembrane helix</keyword>
<dbReference type="RefSeq" id="WP_155614650.1">
    <property type="nucleotide sequence ID" value="NZ_WNZX01000008.1"/>
</dbReference>
<keyword evidence="3" id="KW-0238">DNA-binding</keyword>
<dbReference type="Proteomes" id="UP000450917">
    <property type="component" value="Unassembled WGS sequence"/>
</dbReference>
<feature type="region of interest" description="Disordered" evidence="1">
    <location>
        <begin position="88"/>
        <end position="107"/>
    </location>
</feature>
<feature type="transmembrane region" description="Helical" evidence="2">
    <location>
        <begin position="12"/>
        <end position="38"/>
    </location>
</feature>
<keyword evidence="2" id="KW-0472">Membrane</keyword>
<keyword evidence="2" id="KW-0812">Transmembrane</keyword>
<evidence type="ECO:0000313" key="3">
    <source>
        <dbReference type="EMBL" id="MUG71210.1"/>
    </source>
</evidence>
<comment type="caution">
    <text evidence="3">The sequence shown here is derived from an EMBL/GenBank/DDBJ whole genome shotgun (WGS) entry which is preliminary data.</text>
</comment>
<evidence type="ECO:0000256" key="2">
    <source>
        <dbReference type="SAM" id="Phobius"/>
    </source>
</evidence>
<organism evidence="3 4">
    <name type="scientific">Paenibacillus validus</name>
    <dbReference type="NCBI Taxonomy" id="44253"/>
    <lineage>
        <taxon>Bacteria</taxon>
        <taxon>Bacillati</taxon>
        <taxon>Bacillota</taxon>
        <taxon>Bacilli</taxon>
        <taxon>Bacillales</taxon>
        <taxon>Paenibacillaceae</taxon>
        <taxon>Paenibacillus</taxon>
    </lineage>
</organism>
<evidence type="ECO:0000313" key="4">
    <source>
        <dbReference type="Proteomes" id="UP000450917"/>
    </source>
</evidence>
<reference evidence="3 4" key="1">
    <citation type="submission" date="2019-11" db="EMBL/GenBank/DDBJ databases">
        <title>Draft genome sequences of five Paenibacillus species of dairy origin.</title>
        <authorList>
            <person name="Olajide A.M."/>
            <person name="Chen S."/>
            <person name="Lapointe G."/>
        </authorList>
    </citation>
    <scope>NUCLEOTIDE SEQUENCE [LARGE SCALE GENOMIC DNA]</scope>
    <source>
        <strain evidence="3 4">2CS3</strain>
    </source>
</reference>
<feature type="transmembrane region" description="Helical" evidence="2">
    <location>
        <begin position="44"/>
        <end position="65"/>
    </location>
</feature>
<feature type="compositionally biased region" description="Polar residues" evidence="1">
    <location>
        <begin position="88"/>
        <end position="104"/>
    </location>
</feature>
<proteinExistence type="predicted"/>
<dbReference type="GO" id="GO:0003677">
    <property type="term" value="F:DNA binding"/>
    <property type="evidence" value="ECO:0007669"/>
    <property type="project" value="UniProtKB-KW"/>
</dbReference>
<name>A0A7X2ZBG0_9BACL</name>
<accession>A0A7X2ZBG0</accession>
<dbReference type="InterPro" id="IPR009577">
    <property type="entry name" value="Sm_multidrug_ex"/>
</dbReference>
<evidence type="ECO:0000256" key="1">
    <source>
        <dbReference type="SAM" id="MobiDB-lite"/>
    </source>
</evidence>
<gene>
    <name evidence="3" type="ORF">GNP93_11025</name>
</gene>
<protein>
    <submittedName>
        <fullName evidence="3">DNA-binding protein</fullName>
    </submittedName>
</protein>
<dbReference type="Pfam" id="PF06695">
    <property type="entry name" value="Sm_multidrug_ex"/>
    <property type="match status" value="1"/>
</dbReference>
<feature type="transmembrane region" description="Helical" evidence="2">
    <location>
        <begin position="119"/>
        <end position="144"/>
    </location>
</feature>
<feature type="transmembrane region" description="Helical" evidence="2">
    <location>
        <begin position="150"/>
        <end position="174"/>
    </location>
</feature>
<sequence>MLEMNAPEWGTAWQYAALFLLAAAPWLEVFLVVPLGIAWGLNPAAVAVTGFVGNWIPVLLIALFFRQFTAWRTKRRTRKAALTAAQSGGTAAETATPTSAGTTAESKKHRRAKRIWERYGIPGLALTAPAIVGTDIAALLALTFGSSPRWVLLWMTVSLALWTVLLAVGSVYGLEFIGWFQPKS</sequence>
<keyword evidence="4" id="KW-1185">Reference proteome</keyword>
<dbReference type="AlphaFoldDB" id="A0A7X2ZBG0"/>